<organism evidence="1 2">
    <name type="scientific">Citrobacter portucalensis</name>
    <dbReference type="NCBI Taxonomy" id="1639133"/>
    <lineage>
        <taxon>Bacteria</taxon>
        <taxon>Pseudomonadati</taxon>
        <taxon>Pseudomonadota</taxon>
        <taxon>Gammaproteobacteria</taxon>
        <taxon>Enterobacterales</taxon>
        <taxon>Enterobacteriaceae</taxon>
        <taxon>Citrobacter</taxon>
        <taxon>Citrobacter freundii complex</taxon>
    </lineage>
</organism>
<accession>A0ABD5H488</accession>
<dbReference type="Proteomes" id="UP001269984">
    <property type="component" value="Unassembled WGS sequence"/>
</dbReference>
<evidence type="ECO:0000313" key="1">
    <source>
        <dbReference type="EMBL" id="MDW2635881.1"/>
    </source>
</evidence>
<evidence type="ECO:0000313" key="2">
    <source>
        <dbReference type="Proteomes" id="UP001269984"/>
    </source>
</evidence>
<dbReference type="RefSeq" id="WP_181891032.1">
    <property type="nucleotide sequence ID" value="NZ_CADCYR010000028.1"/>
</dbReference>
<comment type="caution">
    <text evidence="1">The sequence shown here is derived from an EMBL/GenBank/DDBJ whole genome shotgun (WGS) entry which is preliminary data.</text>
</comment>
<dbReference type="AlphaFoldDB" id="A0ABD5H488"/>
<dbReference type="EMBL" id="JAWPAZ010000007">
    <property type="protein sequence ID" value="MDW2635881.1"/>
    <property type="molecule type" value="Genomic_DNA"/>
</dbReference>
<protein>
    <submittedName>
        <fullName evidence="1">Uncharacterized protein</fullName>
    </submittedName>
</protein>
<proteinExistence type="predicted"/>
<sequence>MELTFSVITILLVLLVMSAWRAASYLKKISESNELAVRCLDAHELLLRKMQKEQERQGADIETIKDIAADRK</sequence>
<gene>
    <name evidence="1" type="ORF">RYZ90_18710</name>
</gene>
<name>A0ABD5H488_9ENTR</name>
<reference evidence="1 2" key="1">
    <citation type="submission" date="2023-10" db="EMBL/GenBank/DDBJ databases">
        <title>Fecal carriage and genetic characteristics of carbapenem-resistant Enterobacterales among healthy adults from four provinces of China.</title>
        <authorList>
            <person name="Li Y."/>
            <person name="Zhang R."/>
        </authorList>
    </citation>
    <scope>NUCLEOTIDE SEQUENCE [LARGE SCALE GENOMIC DNA]</scope>
    <source>
        <strain evidence="1 2">HN-71</strain>
    </source>
</reference>